<dbReference type="Gene3D" id="3.40.50.150">
    <property type="entry name" value="Vaccinia Virus protein VP39"/>
    <property type="match status" value="1"/>
</dbReference>
<dbReference type="Pfam" id="PF00398">
    <property type="entry name" value="RrnaAD"/>
    <property type="match status" value="1"/>
</dbReference>
<dbReference type="GO" id="GO:0032259">
    <property type="term" value="P:methylation"/>
    <property type="evidence" value="ECO:0007669"/>
    <property type="project" value="UniProtKB-KW"/>
</dbReference>
<evidence type="ECO:0008006" key="6">
    <source>
        <dbReference type="Google" id="ProtNLM"/>
    </source>
</evidence>
<dbReference type="GO" id="GO:0008168">
    <property type="term" value="F:methyltransferase activity"/>
    <property type="evidence" value="ECO:0007669"/>
    <property type="project" value="UniProtKB-KW"/>
</dbReference>
<proteinExistence type="predicted"/>
<organism evidence="5">
    <name type="scientific">uncultured Pyrinomonadaceae bacterium</name>
    <dbReference type="NCBI Taxonomy" id="2283094"/>
    <lineage>
        <taxon>Bacteria</taxon>
        <taxon>Pseudomonadati</taxon>
        <taxon>Acidobacteriota</taxon>
        <taxon>Blastocatellia</taxon>
        <taxon>Blastocatellales</taxon>
        <taxon>Pyrinomonadaceae</taxon>
        <taxon>environmental samples</taxon>
    </lineage>
</organism>
<dbReference type="InterPro" id="IPR029063">
    <property type="entry name" value="SAM-dependent_MTases_sf"/>
</dbReference>
<evidence type="ECO:0000313" key="5">
    <source>
        <dbReference type="EMBL" id="CAA9390028.1"/>
    </source>
</evidence>
<protein>
    <recommendedName>
        <fullName evidence="6">Ribosomal RNA adenine methylase transferase N-terminal domain-containing protein</fullName>
    </recommendedName>
</protein>
<dbReference type="CDD" id="cd02440">
    <property type="entry name" value="AdoMet_MTases"/>
    <property type="match status" value="1"/>
</dbReference>
<evidence type="ECO:0000256" key="2">
    <source>
        <dbReference type="ARBA" id="ARBA00022679"/>
    </source>
</evidence>
<keyword evidence="2" id="KW-0808">Transferase</keyword>
<dbReference type="AlphaFoldDB" id="A0A6J4NK25"/>
<reference evidence="5" key="1">
    <citation type="submission" date="2020-02" db="EMBL/GenBank/DDBJ databases">
        <authorList>
            <person name="Meier V. D."/>
        </authorList>
    </citation>
    <scope>NUCLEOTIDE SEQUENCE</scope>
    <source>
        <strain evidence="5">AVDCRST_MAG74</strain>
    </source>
</reference>
<evidence type="ECO:0000256" key="4">
    <source>
        <dbReference type="ARBA" id="ARBA00022884"/>
    </source>
</evidence>
<keyword evidence="1" id="KW-0489">Methyltransferase</keyword>
<gene>
    <name evidence="5" type="ORF">AVDCRST_MAG74-1041</name>
</gene>
<evidence type="ECO:0000256" key="1">
    <source>
        <dbReference type="ARBA" id="ARBA00022603"/>
    </source>
</evidence>
<dbReference type="InterPro" id="IPR001737">
    <property type="entry name" value="KsgA/Erm"/>
</dbReference>
<accession>A0A6J4NK25</accession>
<keyword evidence="3" id="KW-0949">S-adenosyl-L-methionine</keyword>
<dbReference type="SUPFAM" id="SSF53335">
    <property type="entry name" value="S-adenosyl-L-methionine-dependent methyltransferases"/>
    <property type="match status" value="1"/>
</dbReference>
<dbReference type="GO" id="GO:0003723">
    <property type="term" value="F:RNA binding"/>
    <property type="evidence" value="ECO:0007669"/>
    <property type="project" value="UniProtKB-KW"/>
</dbReference>
<sequence>MNENIEFLSAFLKNPLKVGSIAPSSPELAQQMVAGIRPNEESVVLELGVGTGAITKFLQDIVPNRESYLGIEIDRTLVKLLKGNFPALRIVRGNACDAFSIHQKTGFGRVGYIICCLPFVSLPNETGEKVLAEIDKFMEHGCVFRTFQYAHGYYFPSAIKLREHMRQRYGKAKRSQLIVKNVPPAYTLTWKTV</sequence>
<name>A0A6J4NK25_9BACT</name>
<evidence type="ECO:0000256" key="3">
    <source>
        <dbReference type="ARBA" id="ARBA00022691"/>
    </source>
</evidence>
<keyword evidence="4" id="KW-0694">RNA-binding</keyword>
<dbReference type="EMBL" id="CADCUR010000075">
    <property type="protein sequence ID" value="CAA9390028.1"/>
    <property type="molecule type" value="Genomic_DNA"/>
</dbReference>